<accession>A0A139BNU6</accession>
<sequence>MAGLEYKSTLADTKTSPLGARRRQTQLRFAQTVSPMSEEISDSSISNPTVGTTEGVTEFKRQKALLKTGA</sequence>
<proteinExistence type="predicted"/>
<evidence type="ECO:0000313" key="2">
    <source>
        <dbReference type="EMBL" id="KXS30473.1"/>
    </source>
</evidence>
<dbReference type="AlphaFoldDB" id="A0A139BNU6"/>
<comment type="caution">
    <text evidence="2">The sequence shown here is derived from an EMBL/GenBank/DDBJ whole genome shotgun (WGS) entry which is preliminary data.</text>
</comment>
<name>A0A139BNU6_9PROT</name>
<dbReference type="EMBL" id="LSLI01000238">
    <property type="protein sequence ID" value="KXS30473.1"/>
    <property type="molecule type" value="Genomic_DNA"/>
</dbReference>
<evidence type="ECO:0000313" key="3">
    <source>
        <dbReference type="Proteomes" id="UP000070578"/>
    </source>
</evidence>
<organism evidence="2 3">
    <name type="scientific">Candidatus Gallionella acididurans</name>
    <dbReference type="NCBI Taxonomy" id="1796491"/>
    <lineage>
        <taxon>Bacteria</taxon>
        <taxon>Pseudomonadati</taxon>
        <taxon>Pseudomonadota</taxon>
        <taxon>Betaproteobacteria</taxon>
        <taxon>Nitrosomonadales</taxon>
        <taxon>Gallionellaceae</taxon>
        <taxon>Gallionella</taxon>
    </lineage>
</organism>
<feature type="compositionally biased region" description="Polar residues" evidence="1">
    <location>
        <begin position="26"/>
        <end position="35"/>
    </location>
</feature>
<feature type="non-terminal residue" evidence="2">
    <location>
        <position position="70"/>
    </location>
</feature>
<reference evidence="2 3" key="2">
    <citation type="submission" date="2016-03" db="EMBL/GenBank/DDBJ databases">
        <title>New uncultured bacterium of the family Gallionellaceae from acid mine drainage: description and reconstruction of genome based on metagenomic analysis of microbial community.</title>
        <authorList>
            <person name="Kadnikov V."/>
            <person name="Ivasenko D."/>
            <person name="Beletsky A."/>
            <person name="Mardanov A."/>
            <person name="Danilova E."/>
            <person name="Pimenov N."/>
            <person name="Karnachuk O."/>
            <person name="Ravin N."/>
        </authorList>
    </citation>
    <scope>NUCLEOTIDE SEQUENCE [LARGE SCALE GENOMIC DNA]</scope>
    <source>
        <strain evidence="2">ShG14-8</strain>
    </source>
</reference>
<reference evidence="2 3" key="1">
    <citation type="submission" date="2016-02" db="EMBL/GenBank/DDBJ databases">
        <authorList>
            <person name="Wen L."/>
            <person name="He K."/>
            <person name="Yang H."/>
        </authorList>
    </citation>
    <scope>NUCLEOTIDE SEQUENCE [LARGE SCALE GENOMIC DNA]</scope>
    <source>
        <strain evidence="2">ShG14-8</strain>
    </source>
</reference>
<feature type="region of interest" description="Disordered" evidence="1">
    <location>
        <begin position="1"/>
        <end position="56"/>
    </location>
</feature>
<gene>
    <name evidence="2" type="ORF">AWT59_3403</name>
</gene>
<feature type="compositionally biased region" description="Polar residues" evidence="1">
    <location>
        <begin position="42"/>
        <end position="55"/>
    </location>
</feature>
<dbReference type="Proteomes" id="UP000070578">
    <property type="component" value="Unassembled WGS sequence"/>
</dbReference>
<evidence type="ECO:0000256" key="1">
    <source>
        <dbReference type="SAM" id="MobiDB-lite"/>
    </source>
</evidence>
<protein>
    <submittedName>
        <fullName evidence="2">Uncharacterized protein</fullName>
    </submittedName>
</protein>